<evidence type="ECO:0000313" key="1">
    <source>
        <dbReference type="EMBL" id="KAH6932777.1"/>
    </source>
</evidence>
<accession>A0ACB7SC96</accession>
<dbReference type="Proteomes" id="UP000821845">
    <property type="component" value="Chromosome 4"/>
</dbReference>
<organism evidence="1 2">
    <name type="scientific">Hyalomma asiaticum</name>
    <name type="common">Tick</name>
    <dbReference type="NCBI Taxonomy" id="266040"/>
    <lineage>
        <taxon>Eukaryota</taxon>
        <taxon>Metazoa</taxon>
        <taxon>Ecdysozoa</taxon>
        <taxon>Arthropoda</taxon>
        <taxon>Chelicerata</taxon>
        <taxon>Arachnida</taxon>
        <taxon>Acari</taxon>
        <taxon>Parasitiformes</taxon>
        <taxon>Ixodida</taxon>
        <taxon>Ixodoidea</taxon>
        <taxon>Ixodidae</taxon>
        <taxon>Hyalomminae</taxon>
        <taxon>Hyalomma</taxon>
    </lineage>
</organism>
<comment type="caution">
    <text evidence="1">The sequence shown here is derived from an EMBL/GenBank/DDBJ whole genome shotgun (WGS) entry which is preliminary data.</text>
</comment>
<evidence type="ECO:0000313" key="2">
    <source>
        <dbReference type="Proteomes" id="UP000821845"/>
    </source>
</evidence>
<gene>
    <name evidence="1" type="ORF">HPB50_009401</name>
</gene>
<reference evidence="1" key="1">
    <citation type="submission" date="2020-05" db="EMBL/GenBank/DDBJ databases">
        <title>Large-scale comparative analyses of tick genomes elucidate their genetic diversity and vector capacities.</title>
        <authorList>
            <person name="Jia N."/>
            <person name="Wang J."/>
            <person name="Shi W."/>
            <person name="Du L."/>
            <person name="Sun Y."/>
            <person name="Zhan W."/>
            <person name="Jiang J."/>
            <person name="Wang Q."/>
            <person name="Zhang B."/>
            <person name="Ji P."/>
            <person name="Sakyi L.B."/>
            <person name="Cui X."/>
            <person name="Yuan T."/>
            <person name="Jiang B."/>
            <person name="Yang W."/>
            <person name="Lam T.T.-Y."/>
            <person name="Chang Q."/>
            <person name="Ding S."/>
            <person name="Wang X."/>
            <person name="Zhu J."/>
            <person name="Ruan X."/>
            <person name="Zhao L."/>
            <person name="Wei J."/>
            <person name="Que T."/>
            <person name="Du C."/>
            <person name="Cheng J."/>
            <person name="Dai P."/>
            <person name="Han X."/>
            <person name="Huang E."/>
            <person name="Gao Y."/>
            <person name="Liu J."/>
            <person name="Shao H."/>
            <person name="Ye R."/>
            <person name="Li L."/>
            <person name="Wei W."/>
            <person name="Wang X."/>
            <person name="Wang C."/>
            <person name="Yang T."/>
            <person name="Huo Q."/>
            <person name="Li W."/>
            <person name="Guo W."/>
            <person name="Chen H."/>
            <person name="Zhou L."/>
            <person name="Ni X."/>
            <person name="Tian J."/>
            <person name="Zhou Y."/>
            <person name="Sheng Y."/>
            <person name="Liu T."/>
            <person name="Pan Y."/>
            <person name="Xia L."/>
            <person name="Li J."/>
            <person name="Zhao F."/>
            <person name="Cao W."/>
        </authorList>
    </citation>
    <scope>NUCLEOTIDE SEQUENCE</scope>
    <source>
        <strain evidence="1">Hyas-2018</strain>
    </source>
</reference>
<name>A0ACB7SC96_HYAAI</name>
<sequence>MLQEHVYTDLRSAARSGPSPMLTEDGSARLDGVLMTVLLGTALSEIQRYYGQLAWDYHHIRLLRPWASRNNCACVAQG</sequence>
<keyword evidence="2" id="KW-1185">Reference proteome</keyword>
<proteinExistence type="predicted"/>
<protein>
    <submittedName>
        <fullName evidence="1">Uncharacterized protein</fullName>
    </submittedName>
</protein>
<dbReference type="EMBL" id="CM023484">
    <property type="protein sequence ID" value="KAH6932777.1"/>
    <property type="molecule type" value="Genomic_DNA"/>
</dbReference>